<dbReference type="Gene3D" id="2.60.40.10">
    <property type="entry name" value="Immunoglobulins"/>
    <property type="match status" value="1"/>
</dbReference>
<evidence type="ECO:0000313" key="5">
    <source>
        <dbReference type="Proteomes" id="UP000245207"/>
    </source>
</evidence>
<feature type="repeat" description="ANK" evidence="3">
    <location>
        <begin position="408"/>
        <end position="440"/>
    </location>
</feature>
<feature type="repeat" description="ANK" evidence="3">
    <location>
        <begin position="156"/>
        <end position="188"/>
    </location>
</feature>
<feature type="repeat" description="ANK" evidence="3">
    <location>
        <begin position="375"/>
        <end position="407"/>
    </location>
</feature>
<dbReference type="OrthoDB" id="194358at2759"/>
<dbReference type="PANTHER" id="PTHR24166:SF48">
    <property type="entry name" value="PROTEIN VAPYRIN"/>
    <property type="match status" value="1"/>
</dbReference>
<name>A0A2U1MC85_ARTAN</name>
<dbReference type="Proteomes" id="UP000245207">
    <property type="component" value="Unassembled WGS sequence"/>
</dbReference>
<dbReference type="InterPro" id="IPR036770">
    <property type="entry name" value="Ankyrin_rpt-contain_sf"/>
</dbReference>
<feature type="repeat" description="ANK" evidence="3">
    <location>
        <begin position="254"/>
        <end position="286"/>
    </location>
</feature>
<gene>
    <name evidence="4" type="ORF">CTI12_AA397170</name>
</gene>
<evidence type="ECO:0000256" key="2">
    <source>
        <dbReference type="ARBA" id="ARBA00023043"/>
    </source>
</evidence>
<dbReference type="InterPro" id="IPR013783">
    <property type="entry name" value="Ig-like_fold"/>
</dbReference>
<accession>A0A2U1MC85</accession>
<organism evidence="4 5">
    <name type="scientific">Artemisia annua</name>
    <name type="common">Sweet wormwood</name>
    <dbReference type="NCBI Taxonomy" id="35608"/>
    <lineage>
        <taxon>Eukaryota</taxon>
        <taxon>Viridiplantae</taxon>
        <taxon>Streptophyta</taxon>
        <taxon>Embryophyta</taxon>
        <taxon>Tracheophyta</taxon>
        <taxon>Spermatophyta</taxon>
        <taxon>Magnoliopsida</taxon>
        <taxon>eudicotyledons</taxon>
        <taxon>Gunneridae</taxon>
        <taxon>Pentapetalae</taxon>
        <taxon>asterids</taxon>
        <taxon>campanulids</taxon>
        <taxon>Asterales</taxon>
        <taxon>Asteraceae</taxon>
        <taxon>Asteroideae</taxon>
        <taxon>Anthemideae</taxon>
        <taxon>Artemisiinae</taxon>
        <taxon>Artemisia</taxon>
    </lineage>
</organism>
<evidence type="ECO:0000256" key="1">
    <source>
        <dbReference type="ARBA" id="ARBA00022737"/>
    </source>
</evidence>
<dbReference type="InterPro" id="IPR050889">
    <property type="entry name" value="Dendritic_Spine_Reg/Scaffold"/>
</dbReference>
<dbReference type="InterPro" id="IPR002110">
    <property type="entry name" value="Ankyrin_rpt"/>
</dbReference>
<dbReference type="AlphaFoldDB" id="A0A2U1MC85"/>
<keyword evidence="1" id="KW-0677">Repeat</keyword>
<dbReference type="PANTHER" id="PTHR24166">
    <property type="entry name" value="ROLLING PEBBLES, ISOFORM B"/>
    <property type="match status" value="1"/>
</dbReference>
<sequence length="462" mass="50690">MDRLVKHDVKELNIVFTRNQKCSTTFKLTNLMHTMPVSVFVETTNALVLSLTRSYGVIPPLGSVVFTLICQELDQPLVLATQVIVRSSMLLTGKSDQESLCNVFSKPGKHIFKDGVIPVSFVGSHVIDFLISNHVPKSVDVPLILEKSVPFCNGTELNLLLKSAAMTGKLDLVTFLINAGADVNDRDPERKSVMSLAIESGNLDVVRVIIESGFVIDHLNDRYLHDAASINGVDIMELLCMNYLDIDINSIDSRGRTAMHIAANHGHLEVLDFLTTLGSDASVVDNDGWNPLHHASYKGHVAEVEFLLNSCSYIKYAVTKHGKSPIALAYENDHMELYDMLYLGDVLHKAATIDDVNGINKCLTEGVNVNGKDQNGWTALHRAAFKGRIESVKVLLDHGASVDIVDNSGCTPLHRAVEMGYAEVATVLVARGARASIKSLIDHMVFDLDCVKNYRSLVNPLC</sequence>
<dbReference type="PRINTS" id="PR01415">
    <property type="entry name" value="ANKYRIN"/>
</dbReference>
<dbReference type="SUPFAM" id="SSF48403">
    <property type="entry name" value="Ankyrin repeat"/>
    <property type="match status" value="1"/>
</dbReference>
<keyword evidence="2 3" id="KW-0040">ANK repeat</keyword>
<evidence type="ECO:0000256" key="3">
    <source>
        <dbReference type="PROSITE-ProRule" id="PRU00023"/>
    </source>
</evidence>
<proteinExistence type="predicted"/>
<dbReference type="SMART" id="SM00248">
    <property type="entry name" value="ANK"/>
    <property type="match status" value="8"/>
</dbReference>
<evidence type="ECO:0000313" key="4">
    <source>
        <dbReference type="EMBL" id="PWA58865.1"/>
    </source>
</evidence>
<dbReference type="EMBL" id="PKPP01005776">
    <property type="protein sequence ID" value="PWA58865.1"/>
    <property type="molecule type" value="Genomic_DNA"/>
</dbReference>
<protein>
    <submittedName>
        <fullName evidence="4">Ankyrin repeat-containing domain-containing protein</fullName>
    </submittedName>
</protein>
<dbReference type="Gene3D" id="1.25.40.20">
    <property type="entry name" value="Ankyrin repeat-containing domain"/>
    <property type="match status" value="3"/>
</dbReference>
<reference evidence="4 5" key="1">
    <citation type="journal article" date="2018" name="Mol. Plant">
        <title>The genome of Artemisia annua provides insight into the evolution of Asteraceae family and artemisinin biosynthesis.</title>
        <authorList>
            <person name="Shen Q."/>
            <person name="Zhang L."/>
            <person name="Liao Z."/>
            <person name="Wang S."/>
            <person name="Yan T."/>
            <person name="Shi P."/>
            <person name="Liu M."/>
            <person name="Fu X."/>
            <person name="Pan Q."/>
            <person name="Wang Y."/>
            <person name="Lv Z."/>
            <person name="Lu X."/>
            <person name="Zhang F."/>
            <person name="Jiang W."/>
            <person name="Ma Y."/>
            <person name="Chen M."/>
            <person name="Hao X."/>
            <person name="Li L."/>
            <person name="Tang Y."/>
            <person name="Lv G."/>
            <person name="Zhou Y."/>
            <person name="Sun X."/>
            <person name="Brodelius P.E."/>
            <person name="Rose J.K.C."/>
            <person name="Tang K."/>
        </authorList>
    </citation>
    <scope>NUCLEOTIDE SEQUENCE [LARGE SCALE GENOMIC DNA]</scope>
    <source>
        <strain evidence="5">cv. Huhao1</strain>
        <tissue evidence="4">Leaf</tissue>
    </source>
</reference>
<comment type="caution">
    <text evidence="4">The sequence shown here is derived from an EMBL/GenBank/DDBJ whole genome shotgun (WGS) entry which is preliminary data.</text>
</comment>
<keyword evidence="5" id="KW-1185">Reference proteome</keyword>
<feature type="repeat" description="ANK" evidence="3">
    <location>
        <begin position="287"/>
        <end position="309"/>
    </location>
</feature>
<dbReference type="Pfam" id="PF12796">
    <property type="entry name" value="Ank_2"/>
    <property type="match status" value="3"/>
</dbReference>
<dbReference type="STRING" id="35608.A0A2U1MC85"/>
<dbReference type="PROSITE" id="PS50297">
    <property type="entry name" value="ANK_REP_REGION"/>
    <property type="match status" value="5"/>
</dbReference>
<dbReference type="PROSITE" id="PS50088">
    <property type="entry name" value="ANK_REPEAT"/>
    <property type="match status" value="5"/>
</dbReference>